<dbReference type="GO" id="GO:0009368">
    <property type="term" value="C:endopeptidase Clp complex"/>
    <property type="evidence" value="ECO:0007669"/>
    <property type="project" value="TreeGrafter"/>
</dbReference>
<comment type="subunit">
    <text evidence="6">Fourteen ClpP subunits assemble into 2 heptameric rings which stack back to back to give a disk-like structure with a central cavity, resembling the structure of eukaryotic proteasomes.</text>
</comment>
<dbReference type="GO" id="GO:0051117">
    <property type="term" value="F:ATPase binding"/>
    <property type="evidence" value="ECO:0007669"/>
    <property type="project" value="TreeGrafter"/>
</dbReference>
<evidence type="ECO:0000256" key="7">
    <source>
        <dbReference type="PROSITE-ProRule" id="PRU10085"/>
    </source>
</evidence>
<dbReference type="Proteomes" id="UP000017148">
    <property type="component" value="Unassembled WGS sequence"/>
</dbReference>
<dbReference type="STRING" id="1313304.CALK_2107"/>
<proteinExistence type="inferred from homology"/>
<keyword evidence="4 6" id="KW-0720">Serine protease</keyword>
<comment type="catalytic activity">
    <reaction evidence="5 6 8">
        <text>Hydrolysis of proteins to small peptides in the presence of ATP and magnesium. alpha-casein is the usual test substrate. In the absence of ATP, only oligopeptides shorter than five residues are hydrolyzed (such as succinyl-Leu-Tyr-|-NHMec, and Leu-Tyr-Leu-|-Tyr-Trp, in which cleavage of the -Tyr-|-Leu- and -Tyr-|-Trp bonds also occurs).</text>
        <dbReference type="EC" id="3.4.21.92"/>
    </reaction>
</comment>
<dbReference type="InterPro" id="IPR033135">
    <property type="entry name" value="ClpP_His_AS"/>
</dbReference>
<dbReference type="RefSeq" id="WP_022637513.1">
    <property type="nucleotide sequence ID" value="NZ_ASJR01000022.1"/>
</dbReference>
<evidence type="ECO:0000256" key="6">
    <source>
        <dbReference type="HAMAP-Rule" id="MF_00444"/>
    </source>
</evidence>
<dbReference type="InterPro" id="IPR029045">
    <property type="entry name" value="ClpP/crotonase-like_dom_sf"/>
</dbReference>
<organism evidence="12 13">
    <name type="scientific">Chitinivibrio alkaliphilus ACht1</name>
    <dbReference type="NCBI Taxonomy" id="1313304"/>
    <lineage>
        <taxon>Bacteria</taxon>
        <taxon>Pseudomonadati</taxon>
        <taxon>Fibrobacterota</taxon>
        <taxon>Chitinivibrionia</taxon>
        <taxon>Chitinivibrionales</taxon>
        <taxon>Chitinivibrionaceae</taxon>
        <taxon>Chitinivibrio</taxon>
    </lineage>
</organism>
<evidence type="ECO:0000313" key="13">
    <source>
        <dbReference type="Proteomes" id="UP000017148"/>
    </source>
</evidence>
<feature type="active site" evidence="6 8">
    <location>
        <position position="118"/>
    </location>
</feature>
<dbReference type="GO" id="GO:0005737">
    <property type="term" value="C:cytoplasm"/>
    <property type="evidence" value="ECO:0007669"/>
    <property type="project" value="UniProtKB-SubCell"/>
</dbReference>
<dbReference type="Pfam" id="PF00574">
    <property type="entry name" value="CLP_protease"/>
    <property type="match status" value="1"/>
</dbReference>
<dbReference type="HAMAP" id="MF_00444">
    <property type="entry name" value="ClpP"/>
    <property type="match status" value="1"/>
</dbReference>
<keyword evidence="2 6" id="KW-0645">Protease</keyword>
<evidence type="ECO:0000256" key="2">
    <source>
        <dbReference type="ARBA" id="ARBA00022670"/>
    </source>
</evidence>
<accession>U7D9E6</accession>
<evidence type="ECO:0000256" key="5">
    <source>
        <dbReference type="ARBA" id="ARBA00034021"/>
    </source>
</evidence>
<dbReference type="EC" id="3.4.21.92" evidence="6 9"/>
<evidence type="ECO:0000313" key="12">
    <source>
        <dbReference type="EMBL" id="ERP31030.1"/>
    </source>
</evidence>
<dbReference type="AlphaFoldDB" id="U7D9E6"/>
<dbReference type="Gene3D" id="3.90.226.10">
    <property type="entry name" value="2-enoyl-CoA Hydratase, Chain A, domain 1"/>
    <property type="match status" value="1"/>
</dbReference>
<keyword evidence="3 6" id="KW-0378">Hydrolase</keyword>
<dbReference type="GO" id="GO:0004252">
    <property type="term" value="F:serine-type endopeptidase activity"/>
    <property type="evidence" value="ECO:0007669"/>
    <property type="project" value="UniProtKB-UniRule"/>
</dbReference>
<protein>
    <recommendedName>
        <fullName evidence="6 11">ATP-dependent Clp protease proteolytic subunit</fullName>
        <ecNumber evidence="6 9">3.4.21.92</ecNumber>
    </recommendedName>
    <alternativeName>
        <fullName evidence="6">Endopeptidase Clp</fullName>
    </alternativeName>
</protein>
<keyword evidence="6" id="KW-0963">Cytoplasm</keyword>
<dbReference type="InterPro" id="IPR001907">
    <property type="entry name" value="ClpP"/>
</dbReference>
<dbReference type="EMBL" id="ASJR01000022">
    <property type="protein sequence ID" value="ERP31030.1"/>
    <property type="molecule type" value="Genomic_DNA"/>
</dbReference>
<evidence type="ECO:0000256" key="3">
    <source>
        <dbReference type="ARBA" id="ARBA00022801"/>
    </source>
</evidence>
<evidence type="ECO:0000256" key="1">
    <source>
        <dbReference type="ARBA" id="ARBA00007039"/>
    </source>
</evidence>
<evidence type="ECO:0000256" key="4">
    <source>
        <dbReference type="ARBA" id="ARBA00022825"/>
    </source>
</evidence>
<evidence type="ECO:0000256" key="10">
    <source>
        <dbReference type="RuleBase" id="RU000550"/>
    </source>
</evidence>
<dbReference type="eggNOG" id="COG0740">
    <property type="taxonomic scope" value="Bacteria"/>
</dbReference>
<dbReference type="PATRIC" id="fig|1313304.3.peg.2002"/>
<gene>
    <name evidence="6" type="primary">clpP</name>
    <name evidence="12" type="ORF">CALK_2107</name>
</gene>
<evidence type="ECO:0000256" key="8">
    <source>
        <dbReference type="PROSITE-ProRule" id="PRU10086"/>
    </source>
</evidence>
<name>U7D9E6_9BACT</name>
<keyword evidence="13" id="KW-1185">Reference proteome</keyword>
<dbReference type="PANTHER" id="PTHR10381">
    <property type="entry name" value="ATP-DEPENDENT CLP PROTEASE PROTEOLYTIC SUBUNIT"/>
    <property type="match status" value="1"/>
</dbReference>
<dbReference type="PANTHER" id="PTHR10381:SF11">
    <property type="entry name" value="ATP-DEPENDENT CLP PROTEASE PROTEOLYTIC SUBUNIT, MITOCHONDRIAL"/>
    <property type="match status" value="1"/>
</dbReference>
<sequence length="189" mass="21081">MSENEMQNKNSVQNKIDEQFIAKRNIFLWDAVTDETSKDVVERILYLDSISQEEITLYINSPGGSISAGLAIYDAMQFAQSDIRTVCMGQAASMGAVLLCAGEPGKRDVWEHARVMIHQPLISGNMYGPASDIEIQADEMLRIRDVLNTILSRHTGVAITQIEKDTDRDKFLSAEESVDYGLADHVIKK</sequence>
<dbReference type="SUPFAM" id="SSF52096">
    <property type="entry name" value="ClpP/crotonase"/>
    <property type="match status" value="1"/>
</dbReference>
<evidence type="ECO:0000256" key="11">
    <source>
        <dbReference type="RuleBase" id="RU003567"/>
    </source>
</evidence>
<feature type="active site" description="Nucleophile" evidence="6">
    <location>
        <position position="93"/>
    </location>
</feature>
<dbReference type="InterPro" id="IPR023562">
    <property type="entry name" value="ClpP/TepA"/>
</dbReference>
<dbReference type="PROSITE" id="PS00381">
    <property type="entry name" value="CLP_PROTEASE_SER"/>
    <property type="match status" value="1"/>
</dbReference>
<dbReference type="GO" id="GO:0004176">
    <property type="term" value="F:ATP-dependent peptidase activity"/>
    <property type="evidence" value="ECO:0007669"/>
    <property type="project" value="InterPro"/>
</dbReference>
<reference evidence="12 13" key="1">
    <citation type="journal article" date="2013" name="Environ. Microbiol.">
        <title>Genome analysis of Chitinivibrio alkaliphilus gen. nov., sp. nov., a novel extremely haloalkaliphilic anaerobic chitinolytic bacterium from the candidate phylum Termite Group 3.</title>
        <authorList>
            <person name="Sorokin D.Y."/>
            <person name="Gumerov V.M."/>
            <person name="Rakitin A.L."/>
            <person name="Beletsky A.V."/>
            <person name="Damste J.S."/>
            <person name="Muyzer G."/>
            <person name="Mardanov A.V."/>
            <person name="Ravin N.V."/>
        </authorList>
    </citation>
    <scope>NUCLEOTIDE SEQUENCE [LARGE SCALE GENOMIC DNA]</scope>
    <source>
        <strain evidence="12 13">ACht1</strain>
    </source>
</reference>
<comment type="function">
    <text evidence="6 10">Cleaves peptides in various proteins in a process that requires ATP hydrolysis. Has a chymotrypsin-like activity. Plays a major role in the degradation of misfolded proteins.</text>
</comment>
<dbReference type="PRINTS" id="PR00127">
    <property type="entry name" value="CLPPROTEASEP"/>
</dbReference>
<dbReference type="InterPro" id="IPR018215">
    <property type="entry name" value="ClpP_Ser_AS"/>
</dbReference>
<dbReference type="CDD" id="cd07017">
    <property type="entry name" value="S14_ClpP_2"/>
    <property type="match status" value="1"/>
</dbReference>
<dbReference type="NCBIfam" id="NF009205">
    <property type="entry name" value="PRK12553.1"/>
    <property type="match status" value="1"/>
</dbReference>
<dbReference type="PROSITE" id="PS00382">
    <property type="entry name" value="CLP_PROTEASE_HIS"/>
    <property type="match status" value="1"/>
</dbReference>
<feature type="active site" evidence="7">
    <location>
        <position position="93"/>
    </location>
</feature>
<dbReference type="GO" id="GO:0006515">
    <property type="term" value="P:protein quality control for misfolded or incompletely synthesized proteins"/>
    <property type="evidence" value="ECO:0007669"/>
    <property type="project" value="TreeGrafter"/>
</dbReference>
<comment type="similarity">
    <text evidence="1 6 11">Belongs to the peptidase S14 family.</text>
</comment>
<comment type="caution">
    <text evidence="12">The sequence shown here is derived from an EMBL/GenBank/DDBJ whole genome shotgun (WGS) entry which is preliminary data.</text>
</comment>
<evidence type="ECO:0000256" key="9">
    <source>
        <dbReference type="RuleBase" id="RU000549"/>
    </source>
</evidence>
<comment type="subcellular location">
    <subcellularLocation>
        <location evidence="6">Cytoplasm</location>
    </subcellularLocation>
</comment>
<dbReference type="OrthoDB" id="9802800at2"/>